<dbReference type="RefSeq" id="WP_194113009.1">
    <property type="nucleotide sequence ID" value="NZ_JADFFL010000007.1"/>
</dbReference>
<feature type="transmembrane region" description="Helical" evidence="1">
    <location>
        <begin position="7"/>
        <end position="27"/>
    </location>
</feature>
<keyword evidence="1" id="KW-0812">Transmembrane</keyword>
<name>A0A929PXE2_9SPHI</name>
<evidence type="ECO:0000313" key="3">
    <source>
        <dbReference type="Proteomes" id="UP000622475"/>
    </source>
</evidence>
<comment type="caution">
    <text evidence="2">The sequence shown here is derived from an EMBL/GenBank/DDBJ whole genome shotgun (WGS) entry which is preliminary data.</text>
</comment>
<keyword evidence="1" id="KW-1133">Transmembrane helix</keyword>
<feature type="transmembrane region" description="Helical" evidence="1">
    <location>
        <begin position="47"/>
        <end position="68"/>
    </location>
</feature>
<protein>
    <submittedName>
        <fullName evidence="2">Phage abortive infection protein</fullName>
    </submittedName>
</protein>
<evidence type="ECO:0000256" key="1">
    <source>
        <dbReference type="SAM" id="Phobius"/>
    </source>
</evidence>
<keyword evidence="3" id="KW-1185">Reference proteome</keyword>
<sequence>MNLKIGLLIIIIVFGVIATLAFFYIIFSDTYFHYGQSIDADLADKFGSFFSGFVGTLFTIVSILLIIYSMHTQNIQVRKAETIGNFFKMLDYHNQNVSDLRMPDIDINKKDINEGRRAFVNYKIQLKRLLEIVIEENNVKQYRMPSKEIIDIAYMVFYYGLDTTWISFINEKVARYPNGPTMVMHLLNVIESNRDIKIGRTNQTGLSSYFRNMYGAIKLVDESKLISPEEKRNLIKIYRAQLSNPELYILFYNVISRFGKKWNANNYITKYEFIKNLPKGYADLFNPKDFYDIPYEDEE</sequence>
<gene>
    <name evidence="2" type="ORF">IRJ16_17925</name>
</gene>
<evidence type="ECO:0000313" key="2">
    <source>
        <dbReference type="EMBL" id="MBE9663768.1"/>
    </source>
</evidence>
<organism evidence="2 3">
    <name type="scientific">Mucilaginibacter myungsuensis</name>
    <dbReference type="NCBI Taxonomy" id="649104"/>
    <lineage>
        <taxon>Bacteria</taxon>
        <taxon>Pseudomonadati</taxon>
        <taxon>Bacteroidota</taxon>
        <taxon>Sphingobacteriia</taxon>
        <taxon>Sphingobacteriales</taxon>
        <taxon>Sphingobacteriaceae</taxon>
        <taxon>Mucilaginibacter</taxon>
    </lineage>
</organism>
<proteinExistence type="predicted"/>
<dbReference type="EMBL" id="JADFFL010000007">
    <property type="protein sequence ID" value="MBE9663768.1"/>
    <property type="molecule type" value="Genomic_DNA"/>
</dbReference>
<dbReference type="AlphaFoldDB" id="A0A929PXE2"/>
<accession>A0A929PXE2</accession>
<dbReference type="Proteomes" id="UP000622475">
    <property type="component" value="Unassembled WGS sequence"/>
</dbReference>
<keyword evidence="1" id="KW-0472">Membrane</keyword>
<dbReference type="Pfam" id="PF16872">
    <property type="entry name" value="putAbiC"/>
    <property type="match status" value="1"/>
</dbReference>
<reference evidence="2" key="1">
    <citation type="submission" date="2020-10" db="EMBL/GenBank/DDBJ databases">
        <title>Mucilaginibacter mali sp. nov., isolated from rhizosphere soil of apple orchard.</title>
        <authorList>
            <person name="Lee J.-S."/>
            <person name="Kim H.S."/>
            <person name="Kim J.-S."/>
        </authorList>
    </citation>
    <scope>NUCLEOTIDE SEQUENCE</scope>
    <source>
        <strain evidence="2">KCTC 22746</strain>
    </source>
</reference>
<dbReference type="InterPro" id="IPR031709">
    <property type="entry name" value="PutAbiC"/>
</dbReference>